<dbReference type="AlphaFoldDB" id="A0A084WAT5"/>
<dbReference type="EMBL" id="ATLV01022265">
    <property type="status" value="NOT_ANNOTATED_CDS"/>
    <property type="molecule type" value="Genomic_DNA"/>
</dbReference>
<dbReference type="STRING" id="74873.A0A084WAT5"/>
<organism evidence="1">
    <name type="scientific">Anopheles sinensis</name>
    <name type="common">Mosquito</name>
    <dbReference type="NCBI Taxonomy" id="74873"/>
    <lineage>
        <taxon>Eukaryota</taxon>
        <taxon>Metazoa</taxon>
        <taxon>Ecdysozoa</taxon>
        <taxon>Arthropoda</taxon>
        <taxon>Hexapoda</taxon>
        <taxon>Insecta</taxon>
        <taxon>Pterygota</taxon>
        <taxon>Neoptera</taxon>
        <taxon>Endopterygota</taxon>
        <taxon>Diptera</taxon>
        <taxon>Nematocera</taxon>
        <taxon>Culicoidea</taxon>
        <taxon>Culicidae</taxon>
        <taxon>Anophelinae</taxon>
        <taxon>Anopheles</taxon>
    </lineage>
</organism>
<accession>A0A084WAT5</accession>
<reference evidence="2" key="2">
    <citation type="submission" date="2020-05" db="UniProtKB">
        <authorList>
            <consortium name="EnsemblMetazoa"/>
        </authorList>
    </citation>
    <scope>IDENTIFICATION</scope>
</reference>
<proteinExistence type="predicted"/>
<dbReference type="GO" id="GO:1990756">
    <property type="term" value="F:ubiquitin-like ligase-substrate adaptor activity"/>
    <property type="evidence" value="ECO:0007669"/>
    <property type="project" value="TreeGrafter"/>
</dbReference>
<dbReference type="EMBL" id="KE525331">
    <property type="protein sequence ID" value="KFB47329.1"/>
    <property type="molecule type" value="Genomic_DNA"/>
</dbReference>
<gene>
    <name evidence="1" type="ORF">ZHAS_00015637</name>
</gene>
<dbReference type="GO" id="GO:0043161">
    <property type="term" value="P:proteasome-mediated ubiquitin-dependent protein catabolic process"/>
    <property type="evidence" value="ECO:0007669"/>
    <property type="project" value="TreeGrafter"/>
</dbReference>
<dbReference type="PANTHER" id="PTHR46575:SF1">
    <property type="entry name" value="AMYLOID PROTEIN-BINDING PROTEIN 2"/>
    <property type="match status" value="1"/>
</dbReference>
<dbReference type="EnsemblMetazoa" id="ASIC015637-RA">
    <property type="protein sequence ID" value="ASIC015637-PA"/>
    <property type="gene ID" value="ASIC015637"/>
</dbReference>
<evidence type="ECO:0000313" key="3">
    <source>
        <dbReference type="Proteomes" id="UP000030765"/>
    </source>
</evidence>
<keyword evidence="3" id="KW-1185">Reference proteome</keyword>
<dbReference type="InterPro" id="IPR042476">
    <property type="entry name" value="APPBP2"/>
</dbReference>
<dbReference type="Proteomes" id="UP000030765">
    <property type="component" value="Unassembled WGS sequence"/>
</dbReference>
<dbReference type="OrthoDB" id="7103806at2759"/>
<reference evidence="1 3" key="1">
    <citation type="journal article" date="2014" name="BMC Genomics">
        <title>Genome sequence of Anopheles sinensis provides insight into genetics basis of mosquito competence for malaria parasites.</title>
        <authorList>
            <person name="Zhou D."/>
            <person name="Zhang D."/>
            <person name="Ding G."/>
            <person name="Shi L."/>
            <person name="Hou Q."/>
            <person name="Ye Y."/>
            <person name="Xu Y."/>
            <person name="Zhou H."/>
            <person name="Xiong C."/>
            <person name="Li S."/>
            <person name="Yu J."/>
            <person name="Hong S."/>
            <person name="Yu X."/>
            <person name="Zou P."/>
            <person name="Chen C."/>
            <person name="Chang X."/>
            <person name="Wang W."/>
            <person name="Lv Y."/>
            <person name="Sun Y."/>
            <person name="Ma L."/>
            <person name="Shen B."/>
            <person name="Zhu C."/>
        </authorList>
    </citation>
    <scope>NUCLEOTIDE SEQUENCE [LARGE SCALE GENOMIC DNA]</scope>
</reference>
<evidence type="ECO:0000313" key="1">
    <source>
        <dbReference type="EMBL" id="KFB47329.1"/>
    </source>
</evidence>
<dbReference type="GO" id="GO:0031462">
    <property type="term" value="C:Cul2-RING ubiquitin ligase complex"/>
    <property type="evidence" value="ECO:0007669"/>
    <property type="project" value="TreeGrafter"/>
</dbReference>
<evidence type="ECO:0000313" key="2">
    <source>
        <dbReference type="EnsemblMetazoa" id="ASIC015637-PA"/>
    </source>
</evidence>
<dbReference type="PANTHER" id="PTHR46575">
    <property type="entry name" value="AMYLOID PROTEIN-BINDING PROTEIN 2"/>
    <property type="match status" value="1"/>
</dbReference>
<sequence>MGLRDRFWPLIDLHLGRHCTGQKSRVNGTETLYVLALRALVGGFADDPRNDRYRKEIQQLPVAIRVDVLCDMCDHPSLGDVLLELLADPVEFSNLLQHVPQKSVKLVCCLQWLESVQKSLPAQLEERYRAIVEGGRRDYRCGLRIGTFLADAGWHLQAATIFKLSLQQTDPRSVEELTVMVQLLRAFASSGRLADGSHVYQRIKVRLKDIYPQNLTTRGTAEADLCASVYQNFSLYHYEGQEFGLSYLYAVLSLNLLDRSSNTRLALGVWRQLARACMAQRYFGRAKLLLEQAISRAGYCYGLTSTPYAEALEDYALYLLAQNNAACGEVFMVAQHIYLDLFGSRNLLLSLAQGNLTFGLCRQAIGVGHRDAALAYVTERLNTFRRMLGQDHRLVVQLQRLLVTIRVMPFQDDQSTCGFVPKDSTTIVDVTKLRETVDHPLSIEDVRLAFYRIRERV</sequence>
<name>A0A084WAT5_ANOSI</name>
<dbReference type="VEuPathDB" id="VectorBase:ASIC015637"/>
<dbReference type="OMA" id="FLMESAW"/>
<dbReference type="GO" id="GO:0006886">
    <property type="term" value="P:intracellular protein transport"/>
    <property type="evidence" value="ECO:0007669"/>
    <property type="project" value="InterPro"/>
</dbReference>
<protein>
    <submittedName>
        <fullName evidence="1 2">Uncharacterized protein</fullName>
    </submittedName>
</protein>